<dbReference type="InterPro" id="IPR050745">
    <property type="entry name" value="Multifunctional_regulatory"/>
</dbReference>
<dbReference type="PROSITE" id="PS50088">
    <property type="entry name" value="ANK_REPEAT"/>
    <property type="match status" value="1"/>
</dbReference>
<evidence type="ECO:0000313" key="4">
    <source>
        <dbReference type="EMBL" id="CZT20805.1"/>
    </source>
</evidence>
<keyword evidence="2 3" id="KW-0040">ANK repeat</keyword>
<dbReference type="PANTHER" id="PTHR24189">
    <property type="entry name" value="MYOTROPHIN"/>
    <property type="match status" value="1"/>
</dbReference>
<dbReference type="SUPFAM" id="SSF48403">
    <property type="entry name" value="Ankyrin repeat"/>
    <property type="match status" value="1"/>
</dbReference>
<dbReference type="RefSeq" id="XP_023627694.1">
    <property type="nucleotide sequence ID" value="XM_023771926.1"/>
</dbReference>
<dbReference type="STRING" id="112498.A0A2D3V247"/>
<gene>
    <name evidence="4" type="ORF">RCC_06663</name>
</gene>
<dbReference type="PROSITE" id="PS50297">
    <property type="entry name" value="ANK_REP_REGION"/>
    <property type="match status" value="1"/>
</dbReference>
<dbReference type="PANTHER" id="PTHR24189:SF50">
    <property type="entry name" value="ANKYRIN REPEAT AND SOCS BOX PROTEIN 2"/>
    <property type="match status" value="1"/>
</dbReference>
<evidence type="ECO:0000256" key="2">
    <source>
        <dbReference type="ARBA" id="ARBA00023043"/>
    </source>
</evidence>
<name>A0A2D3V247_9PEZI</name>
<keyword evidence="1" id="KW-0677">Repeat</keyword>
<dbReference type="Pfam" id="PF12796">
    <property type="entry name" value="Ank_2"/>
    <property type="match status" value="1"/>
</dbReference>
<reference evidence="4 5" key="1">
    <citation type="submission" date="2016-03" db="EMBL/GenBank/DDBJ databases">
        <authorList>
            <person name="Ploux O."/>
        </authorList>
    </citation>
    <scope>NUCLEOTIDE SEQUENCE [LARGE SCALE GENOMIC DNA]</scope>
    <source>
        <strain evidence="4 5">URUG2</strain>
    </source>
</reference>
<dbReference type="AlphaFoldDB" id="A0A2D3V247"/>
<dbReference type="Gene3D" id="1.25.40.20">
    <property type="entry name" value="Ankyrin repeat-containing domain"/>
    <property type="match status" value="1"/>
</dbReference>
<dbReference type="Pfam" id="PF00023">
    <property type="entry name" value="Ank"/>
    <property type="match status" value="1"/>
</dbReference>
<protein>
    <submittedName>
        <fullName evidence="4">Uncharacterized protein</fullName>
    </submittedName>
</protein>
<feature type="repeat" description="ANK" evidence="3">
    <location>
        <begin position="155"/>
        <end position="184"/>
    </location>
</feature>
<evidence type="ECO:0000313" key="5">
    <source>
        <dbReference type="Proteomes" id="UP000225277"/>
    </source>
</evidence>
<evidence type="ECO:0000256" key="3">
    <source>
        <dbReference type="PROSITE-ProRule" id="PRU00023"/>
    </source>
</evidence>
<proteinExistence type="predicted"/>
<dbReference type="InterPro" id="IPR002110">
    <property type="entry name" value="Ankyrin_rpt"/>
</dbReference>
<keyword evidence="5" id="KW-1185">Reference proteome</keyword>
<dbReference type="OrthoDB" id="426293at2759"/>
<accession>A0A2D3V247</accession>
<sequence>MSLLLAVSHDKTFPIKDAITVGSPCNFDAFLWNGWDIDQQVEMDGPPALGYAVRNKTLVTWFLANGANPNAGSNYDNAFSRAALLGEPEVIELLLSHGANVDHGQVLHWAVERQHDACEVVKLLMDRGAPLHRLEYDGTAPMWSVLGLRSRGLGSPLHNAIAQGKVDVASTLLDGGADPDFVDTKGKTCRDLARESSKTAAFTLLGL</sequence>
<organism evidence="4 5">
    <name type="scientific">Ramularia collo-cygni</name>
    <dbReference type="NCBI Taxonomy" id="112498"/>
    <lineage>
        <taxon>Eukaryota</taxon>
        <taxon>Fungi</taxon>
        <taxon>Dikarya</taxon>
        <taxon>Ascomycota</taxon>
        <taxon>Pezizomycotina</taxon>
        <taxon>Dothideomycetes</taxon>
        <taxon>Dothideomycetidae</taxon>
        <taxon>Mycosphaerellales</taxon>
        <taxon>Mycosphaerellaceae</taxon>
        <taxon>Ramularia</taxon>
    </lineage>
</organism>
<dbReference type="SMART" id="SM00248">
    <property type="entry name" value="ANK"/>
    <property type="match status" value="4"/>
</dbReference>
<dbReference type="Proteomes" id="UP000225277">
    <property type="component" value="Unassembled WGS sequence"/>
</dbReference>
<evidence type="ECO:0000256" key="1">
    <source>
        <dbReference type="ARBA" id="ARBA00022737"/>
    </source>
</evidence>
<dbReference type="EMBL" id="FJUY01000010">
    <property type="protein sequence ID" value="CZT20805.1"/>
    <property type="molecule type" value="Genomic_DNA"/>
</dbReference>
<dbReference type="GeneID" id="35601796"/>
<dbReference type="InterPro" id="IPR036770">
    <property type="entry name" value="Ankyrin_rpt-contain_sf"/>
</dbReference>